<keyword evidence="2" id="KW-1185">Reference proteome</keyword>
<evidence type="ECO:0000313" key="2">
    <source>
        <dbReference type="Proteomes" id="UP000494329"/>
    </source>
</evidence>
<dbReference type="Proteomes" id="UP000494329">
    <property type="component" value="Unassembled WGS sequence"/>
</dbReference>
<organism evidence="1 2">
    <name type="scientific">Paraburkholderia solisilvae</name>
    <dbReference type="NCBI Taxonomy" id="624376"/>
    <lineage>
        <taxon>Bacteria</taxon>
        <taxon>Pseudomonadati</taxon>
        <taxon>Pseudomonadota</taxon>
        <taxon>Betaproteobacteria</taxon>
        <taxon>Burkholderiales</taxon>
        <taxon>Burkholderiaceae</taxon>
        <taxon>Paraburkholderia</taxon>
    </lineage>
</organism>
<dbReference type="AlphaFoldDB" id="A0A6J5EES2"/>
<dbReference type="RefSeq" id="WP_175113351.1">
    <property type="nucleotide sequence ID" value="NZ_CADIKF010000040.1"/>
</dbReference>
<protein>
    <recommendedName>
        <fullName evidence="3">RNA-binding protein</fullName>
    </recommendedName>
</protein>
<dbReference type="EMBL" id="CADIKF010000040">
    <property type="protein sequence ID" value="CAB3765120.1"/>
    <property type="molecule type" value="Genomic_DNA"/>
</dbReference>
<accession>A0A6J5EES2</accession>
<proteinExistence type="predicted"/>
<evidence type="ECO:0000313" key="1">
    <source>
        <dbReference type="EMBL" id="CAB3765120.1"/>
    </source>
</evidence>
<sequence length="85" mass="9884">MGMLWVANVETETTDDEIDEFLCEYGFPHFDTIERISGTGRRPAVVLGFDEVTTHVLRHLQPRVHSMFWKERTLTVHVMAEHRAS</sequence>
<name>A0A6J5EES2_9BURK</name>
<evidence type="ECO:0008006" key="3">
    <source>
        <dbReference type="Google" id="ProtNLM"/>
    </source>
</evidence>
<gene>
    <name evidence="1" type="ORF">LMG29739_04517</name>
</gene>
<reference evidence="1 2" key="1">
    <citation type="submission" date="2020-04" db="EMBL/GenBank/DDBJ databases">
        <authorList>
            <person name="De Canck E."/>
        </authorList>
    </citation>
    <scope>NUCLEOTIDE SEQUENCE [LARGE SCALE GENOMIC DNA]</scope>
    <source>
        <strain evidence="1 2">LMG 29739</strain>
    </source>
</reference>